<reference evidence="2" key="1">
    <citation type="submission" date="2025-08" db="UniProtKB">
        <authorList>
            <consortium name="RefSeq"/>
        </authorList>
    </citation>
    <scope>IDENTIFICATION</scope>
    <source>
        <tissue evidence="2">Ear skin</tissue>
    </source>
</reference>
<keyword evidence="1" id="KW-1185">Reference proteome</keyword>
<evidence type="ECO:0000313" key="1">
    <source>
        <dbReference type="Proteomes" id="UP000694856"/>
    </source>
</evidence>
<sequence>MILLSKRVLIQEPAPRERHTSVQEARGGEHLLACCTGGKSGAAAMAWEPGAGGPTPRAQALPPESCHYNWSLKAVQVPSVDGRLACGVWWGFRMEGESAFVSALSFTPSGACGCPLLLRRTAGNQVWMETGGVVVPRDNPGGLEGLGRIVDLYPYSSAPMALRTHGQEYLRRTYLTNAQPNKLFPVAEKVAVKDLDGGAATLNSLDDLRRRLPFPRFLGENLPLGLDILVLEGGGVPCSPLLGVWGLVCIHPLLGKCNP</sequence>
<protein>
    <submittedName>
        <fullName evidence="2">Uncharacterized protein LOC116664404 isoform X1</fullName>
    </submittedName>
</protein>
<dbReference type="GeneID" id="116664404"/>
<accession>A0A8B8T8U4</accession>
<name>A0A8B8T8U4_CAMFR</name>
<dbReference type="KEGG" id="cfr:116664404"/>
<evidence type="ECO:0000313" key="2">
    <source>
        <dbReference type="RefSeq" id="XP_032338487.1"/>
    </source>
</evidence>
<proteinExistence type="predicted"/>
<dbReference type="AlphaFoldDB" id="A0A8B8T8U4"/>
<dbReference type="Proteomes" id="UP000694856">
    <property type="component" value="Chromosome 6"/>
</dbReference>
<dbReference type="RefSeq" id="XP_032338487.1">
    <property type="nucleotide sequence ID" value="XM_032482596.1"/>
</dbReference>
<gene>
    <name evidence="2" type="primary">LOC116664404</name>
</gene>
<organism evidence="1 2">
    <name type="scientific">Camelus ferus</name>
    <name type="common">Wild bactrian camel</name>
    <name type="synonym">Camelus bactrianus ferus</name>
    <dbReference type="NCBI Taxonomy" id="419612"/>
    <lineage>
        <taxon>Eukaryota</taxon>
        <taxon>Metazoa</taxon>
        <taxon>Chordata</taxon>
        <taxon>Craniata</taxon>
        <taxon>Vertebrata</taxon>
        <taxon>Euteleostomi</taxon>
        <taxon>Mammalia</taxon>
        <taxon>Eutheria</taxon>
        <taxon>Laurasiatheria</taxon>
        <taxon>Artiodactyla</taxon>
        <taxon>Tylopoda</taxon>
        <taxon>Camelidae</taxon>
        <taxon>Camelus</taxon>
    </lineage>
</organism>